<dbReference type="GO" id="GO:0045504">
    <property type="term" value="F:dynein heavy chain binding"/>
    <property type="evidence" value="ECO:0007669"/>
    <property type="project" value="TreeGrafter"/>
</dbReference>
<feature type="region of interest" description="Disordered" evidence="6">
    <location>
        <begin position="688"/>
        <end position="713"/>
    </location>
</feature>
<dbReference type="SUPFAM" id="SSF50978">
    <property type="entry name" value="WD40 repeat-like"/>
    <property type="match status" value="1"/>
</dbReference>
<organism evidence="7 8">
    <name type="scientific">Cryptococcus depauperatus CBS 7841</name>
    <dbReference type="NCBI Taxonomy" id="1295531"/>
    <lineage>
        <taxon>Eukaryota</taxon>
        <taxon>Fungi</taxon>
        <taxon>Dikarya</taxon>
        <taxon>Basidiomycota</taxon>
        <taxon>Agaricomycotina</taxon>
        <taxon>Tremellomycetes</taxon>
        <taxon>Tremellales</taxon>
        <taxon>Cryptococcaceae</taxon>
        <taxon>Cryptococcus</taxon>
    </lineage>
</organism>
<dbReference type="InterPro" id="IPR036322">
    <property type="entry name" value="WD40_repeat_dom_sf"/>
</dbReference>
<evidence type="ECO:0000256" key="1">
    <source>
        <dbReference type="ARBA" id="ARBA00004496"/>
    </source>
</evidence>
<dbReference type="FunFam" id="2.130.10.10:FF:000414">
    <property type="entry name" value="Cytoplasmic dynein intermediate chain"/>
    <property type="match status" value="1"/>
</dbReference>
<dbReference type="GeneID" id="91088704"/>
<reference evidence="7" key="2">
    <citation type="journal article" date="2022" name="Elife">
        <title>Obligate sexual reproduction of a homothallic fungus closely related to the Cryptococcus pathogenic species complex.</title>
        <authorList>
            <person name="Passer A.R."/>
            <person name="Clancey S.A."/>
            <person name="Shea T."/>
            <person name="David-Palma M."/>
            <person name="Averette A.F."/>
            <person name="Boekhout T."/>
            <person name="Porcel B.M."/>
            <person name="Nowrousian M."/>
            <person name="Cuomo C.A."/>
            <person name="Sun S."/>
            <person name="Heitman J."/>
            <person name="Coelho M.A."/>
        </authorList>
    </citation>
    <scope>NUCLEOTIDE SEQUENCE</scope>
    <source>
        <strain evidence="7">CBS 7841</strain>
    </source>
</reference>
<feature type="compositionally biased region" description="Basic and acidic residues" evidence="6">
    <location>
        <begin position="704"/>
        <end position="713"/>
    </location>
</feature>
<keyword evidence="2" id="KW-0963">Cytoplasm</keyword>
<dbReference type="GO" id="GO:0045503">
    <property type="term" value="F:dynein light chain binding"/>
    <property type="evidence" value="ECO:0007669"/>
    <property type="project" value="TreeGrafter"/>
</dbReference>
<proteinExistence type="predicted"/>
<evidence type="ECO:0000256" key="4">
    <source>
        <dbReference type="ARBA" id="ARBA00022737"/>
    </source>
</evidence>
<evidence type="ECO:0000313" key="7">
    <source>
        <dbReference type="EMBL" id="WVN89273.1"/>
    </source>
</evidence>
<name>A0AAJ8JVL5_9TREE</name>
<comment type="subcellular location">
    <subcellularLocation>
        <location evidence="1">Cytoplasm</location>
    </subcellularLocation>
</comment>
<dbReference type="AlphaFoldDB" id="A0AAJ8JVL5"/>
<dbReference type="InterPro" id="IPR001680">
    <property type="entry name" value="WD40_rpt"/>
</dbReference>
<protein>
    <recommendedName>
        <fullName evidence="9">Dynein intermediate chain, cytosolic</fullName>
    </recommendedName>
</protein>
<evidence type="ECO:0000256" key="3">
    <source>
        <dbReference type="ARBA" id="ARBA00022574"/>
    </source>
</evidence>
<dbReference type="PROSITE" id="PS50082">
    <property type="entry name" value="WD_REPEATS_2"/>
    <property type="match status" value="1"/>
</dbReference>
<evidence type="ECO:0000256" key="2">
    <source>
        <dbReference type="ARBA" id="ARBA00022490"/>
    </source>
</evidence>
<feature type="region of interest" description="Disordered" evidence="6">
    <location>
        <begin position="27"/>
        <end position="104"/>
    </location>
</feature>
<keyword evidence="3 5" id="KW-0853">WD repeat</keyword>
<accession>A0AAJ8JVL5</accession>
<dbReference type="GO" id="GO:0005868">
    <property type="term" value="C:cytoplasmic dynein complex"/>
    <property type="evidence" value="ECO:0007669"/>
    <property type="project" value="TreeGrafter"/>
</dbReference>
<dbReference type="FunFam" id="2.130.10.10:FF:001070">
    <property type="entry name" value="Dynein intermediate chain, cytosolic"/>
    <property type="match status" value="1"/>
</dbReference>
<evidence type="ECO:0008006" key="9">
    <source>
        <dbReference type="Google" id="ProtNLM"/>
    </source>
</evidence>
<dbReference type="InterPro" id="IPR015943">
    <property type="entry name" value="WD40/YVTN_repeat-like_dom_sf"/>
</dbReference>
<dbReference type="GO" id="GO:0005737">
    <property type="term" value="C:cytoplasm"/>
    <property type="evidence" value="ECO:0007669"/>
    <property type="project" value="UniProtKB-SubCell"/>
</dbReference>
<dbReference type="SMART" id="SM00320">
    <property type="entry name" value="WD40"/>
    <property type="match status" value="7"/>
</dbReference>
<gene>
    <name evidence="7" type="ORF">L203_104494</name>
</gene>
<evidence type="ECO:0000313" key="8">
    <source>
        <dbReference type="Proteomes" id="UP000094043"/>
    </source>
</evidence>
<dbReference type="EMBL" id="CP143788">
    <property type="protein sequence ID" value="WVN89273.1"/>
    <property type="molecule type" value="Genomic_DNA"/>
</dbReference>
<reference evidence="7" key="3">
    <citation type="submission" date="2024-01" db="EMBL/GenBank/DDBJ databases">
        <authorList>
            <person name="Coelho M.A."/>
            <person name="David-Palma M."/>
            <person name="Shea T."/>
            <person name="Sun S."/>
            <person name="Cuomo C.A."/>
            <person name="Heitman J."/>
        </authorList>
    </citation>
    <scope>NUCLEOTIDE SEQUENCE</scope>
    <source>
        <strain evidence="7">CBS 7841</strain>
    </source>
</reference>
<keyword evidence="8" id="KW-1185">Reference proteome</keyword>
<keyword evidence="4" id="KW-0677">Repeat</keyword>
<dbReference type="Pfam" id="PF00400">
    <property type="entry name" value="WD40"/>
    <property type="match status" value="2"/>
</dbReference>
<evidence type="ECO:0000256" key="6">
    <source>
        <dbReference type="SAM" id="MobiDB-lite"/>
    </source>
</evidence>
<dbReference type="Proteomes" id="UP000094043">
    <property type="component" value="Chromosome 5"/>
</dbReference>
<feature type="repeat" description="WD" evidence="5">
    <location>
        <begin position="511"/>
        <end position="558"/>
    </location>
</feature>
<dbReference type="PANTHER" id="PTHR12442">
    <property type="entry name" value="DYNEIN INTERMEDIATE CHAIN"/>
    <property type="match status" value="1"/>
</dbReference>
<dbReference type="PANTHER" id="PTHR12442:SF22">
    <property type="entry name" value="CYTOPLASMIC DYNEIN 1 INTERMEDIATE CHAIN-RELATED"/>
    <property type="match status" value="1"/>
</dbReference>
<dbReference type="Gene3D" id="2.130.10.10">
    <property type="entry name" value="YVTN repeat-like/Quinoprotein amine dehydrogenase"/>
    <property type="match status" value="2"/>
</dbReference>
<reference evidence="7" key="1">
    <citation type="submission" date="2016-06" db="EMBL/GenBank/DDBJ databases">
        <authorList>
            <person name="Cuomo C."/>
            <person name="Litvintseva A."/>
            <person name="Heitman J."/>
            <person name="Chen Y."/>
            <person name="Sun S."/>
            <person name="Springer D."/>
            <person name="Dromer F."/>
            <person name="Young S."/>
            <person name="Zeng Q."/>
            <person name="Chapman S."/>
            <person name="Gujja S."/>
            <person name="Saif S."/>
            <person name="Birren B."/>
        </authorList>
    </citation>
    <scope>NUCLEOTIDE SEQUENCE</scope>
    <source>
        <strain evidence="7">CBS 7841</strain>
    </source>
</reference>
<sequence>MSDRRRQEIEEKRAKLAELRRARDERKQLLAQAEKGNVEAPQTSTTNRKDVNELVDSLLARPTSPYTAPRSSVLNTPARQLASTPSASTPGTPGGRASRLSNEGSFGRAVGNVAMTGMTGLTVDREGMVSPSPQLAIDFVDHQAELFEFPSQAAKPTPVTYSKGIQTMTSMSSSTDENILEDSLDSDGIHKTRVGTTDDSSGKETEEEMRKRILEEMEEERKVLEKELRELKVRSEELRMSDLTREERQAILAAPDFSCFIEESTKIVQRALSDGYDYIKDYTIGTDGAFDDSEGQQIKLFCAFSDERWTTGRSVTAIDWSPKFPELSVAAYNKNPAAVNDPDGIVAVWNLHLTERPEFVFYSPSDILSVAFSPYHPTLIFGGSYSGQVLLWDTRAKHLPVLKTPLSATGHTYPIYSMKMIGTQNANSLITSSTDGLVCSWLVDMLAQPQEVLPLTMPSHNKTDEVSITCFDFPDSETATFWVGTEEGSVYQANRYDRVSAKAGLNTEEVYRGHAAPVTGIHFHPGTGSVDFSDIFLTSSVDWTVKLWRTRAVNSTKTSGTQSSGKTEDRSVAPIHSFEEANDYIFDVKWHPHHPAVFGTVDGTGKFDLWNLNQDIEVPIVSTSVSSRAINKLAWDRSPLSRKVALGSADGKVYVYDVTEKLVSPRDIEWLELQKTVQNLAANRGAASGTLANDNASGQGGRYKIHDPIREAI</sequence>
<dbReference type="RefSeq" id="XP_066069973.1">
    <property type="nucleotide sequence ID" value="XM_066213876.1"/>
</dbReference>
<dbReference type="InterPro" id="IPR050687">
    <property type="entry name" value="Dynein_IC"/>
</dbReference>
<dbReference type="GO" id="GO:0010970">
    <property type="term" value="P:transport along microtubule"/>
    <property type="evidence" value="ECO:0007669"/>
    <property type="project" value="TreeGrafter"/>
</dbReference>
<feature type="compositionally biased region" description="Polar residues" evidence="6">
    <location>
        <begin position="64"/>
        <end position="91"/>
    </location>
</feature>
<dbReference type="KEGG" id="cdep:91088704"/>
<feature type="region of interest" description="Disordered" evidence="6">
    <location>
        <begin position="188"/>
        <end position="207"/>
    </location>
</feature>
<evidence type="ECO:0000256" key="5">
    <source>
        <dbReference type="PROSITE-ProRule" id="PRU00221"/>
    </source>
</evidence>